<proteinExistence type="predicted"/>
<reference evidence="3" key="2">
    <citation type="submission" date="2015-01" db="EMBL/GenBank/DDBJ databases">
        <title>Evolutionary Origins and Diversification of the Mycorrhizal Mutualists.</title>
        <authorList>
            <consortium name="DOE Joint Genome Institute"/>
            <consortium name="Mycorrhizal Genomics Consortium"/>
            <person name="Kohler A."/>
            <person name="Kuo A."/>
            <person name="Nagy L.G."/>
            <person name="Floudas D."/>
            <person name="Copeland A."/>
            <person name="Barry K.W."/>
            <person name="Cichocki N."/>
            <person name="Veneault-Fourrey C."/>
            <person name="LaButti K."/>
            <person name="Lindquist E.A."/>
            <person name="Lipzen A."/>
            <person name="Lundell T."/>
            <person name="Morin E."/>
            <person name="Murat C."/>
            <person name="Riley R."/>
            <person name="Ohm R."/>
            <person name="Sun H."/>
            <person name="Tunlid A."/>
            <person name="Henrissat B."/>
            <person name="Grigoriev I.V."/>
            <person name="Hibbett D.S."/>
            <person name="Martin F."/>
        </authorList>
    </citation>
    <scope>NUCLEOTIDE SEQUENCE [LARGE SCALE GENOMIC DNA]</scope>
    <source>
        <strain evidence="3">MUT 4182</strain>
    </source>
</reference>
<evidence type="ECO:0000313" key="3">
    <source>
        <dbReference type="Proteomes" id="UP000054248"/>
    </source>
</evidence>
<dbReference type="HOGENOM" id="CLU_2656301_0_0_1"/>
<evidence type="ECO:0000313" key="2">
    <source>
        <dbReference type="EMBL" id="KIO15696.1"/>
    </source>
</evidence>
<gene>
    <name evidence="2" type="ORF">M407DRAFT_34715</name>
</gene>
<dbReference type="AlphaFoldDB" id="A0A0C3Q069"/>
<reference evidence="2 3" key="1">
    <citation type="submission" date="2014-04" db="EMBL/GenBank/DDBJ databases">
        <authorList>
            <consortium name="DOE Joint Genome Institute"/>
            <person name="Kuo A."/>
            <person name="Girlanda M."/>
            <person name="Perotto S."/>
            <person name="Kohler A."/>
            <person name="Nagy L.G."/>
            <person name="Floudas D."/>
            <person name="Copeland A."/>
            <person name="Barry K.W."/>
            <person name="Cichocki N."/>
            <person name="Veneault-Fourrey C."/>
            <person name="LaButti K."/>
            <person name="Lindquist E.A."/>
            <person name="Lipzen A."/>
            <person name="Lundell T."/>
            <person name="Morin E."/>
            <person name="Murat C."/>
            <person name="Sun H."/>
            <person name="Tunlid A."/>
            <person name="Henrissat B."/>
            <person name="Grigoriev I.V."/>
            <person name="Hibbett D.S."/>
            <person name="Martin F."/>
            <person name="Nordberg H.P."/>
            <person name="Cantor M.N."/>
            <person name="Hua S.X."/>
        </authorList>
    </citation>
    <scope>NUCLEOTIDE SEQUENCE [LARGE SCALE GENOMIC DNA]</scope>
    <source>
        <strain evidence="2 3">MUT 4182</strain>
    </source>
</reference>
<name>A0A0C3Q069_9AGAM</name>
<organism evidence="2 3">
    <name type="scientific">Tulasnella calospora MUT 4182</name>
    <dbReference type="NCBI Taxonomy" id="1051891"/>
    <lineage>
        <taxon>Eukaryota</taxon>
        <taxon>Fungi</taxon>
        <taxon>Dikarya</taxon>
        <taxon>Basidiomycota</taxon>
        <taxon>Agaricomycotina</taxon>
        <taxon>Agaricomycetes</taxon>
        <taxon>Cantharellales</taxon>
        <taxon>Tulasnellaceae</taxon>
        <taxon>Tulasnella</taxon>
    </lineage>
</organism>
<sequence>MGSFSKGKRRRIQFRQRTSRKKRLRRRTAEIKGWDRIEALGFLLPSLDWTGPVQNIPQSPAKIDDVAHQKLQELLA</sequence>
<keyword evidence="3" id="KW-1185">Reference proteome</keyword>
<dbReference type="EMBL" id="KN823869">
    <property type="protein sequence ID" value="KIO15696.1"/>
    <property type="molecule type" value="Genomic_DNA"/>
</dbReference>
<feature type="region of interest" description="Disordered" evidence="1">
    <location>
        <begin position="1"/>
        <end position="25"/>
    </location>
</feature>
<accession>A0A0C3Q069</accession>
<protein>
    <submittedName>
        <fullName evidence="2">Uncharacterized protein</fullName>
    </submittedName>
</protein>
<dbReference type="Proteomes" id="UP000054248">
    <property type="component" value="Unassembled WGS sequence"/>
</dbReference>
<evidence type="ECO:0000256" key="1">
    <source>
        <dbReference type="SAM" id="MobiDB-lite"/>
    </source>
</evidence>